<accession>A0ABW5QF71</accession>
<protein>
    <submittedName>
        <fullName evidence="2">Uncharacterized protein</fullName>
    </submittedName>
</protein>
<dbReference type="EMBL" id="JBHUNP010000001">
    <property type="protein sequence ID" value="MFD2646438.1"/>
    <property type="molecule type" value="Genomic_DNA"/>
</dbReference>
<evidence type="ECO:0000256" key="1">
    <source>
        <dbReference type="SAM" id="Phobius"/>
    </source>
</evidence>
<dbReference type="RefSeq" id="WP_386831060.1">
    <property type="nucleotide sequence ID" value="NZ_JBHUNP010000001.1"/>
</dbReference>
<dbReference type="Proteomes" id="UP001597521">
    <property type="component" value="Unassembled WGS sequence"/>
</dbReference>
<evidence type="ECO:0000313" key="3">
    <source>
        <dbReference type="Proteomes" id="UP001597521"/>
    </source>
</evidence>
<name>A0ABW5QF71_9HYPH</name>
<keyword evidence="1" id="KW-0472">Membrane</keyword>
<feature type="transmembrane region" description="Helical" evidence="1">
    <location>
        <begin position="15"/>
        <end position="37"/>
    </location>
</feature>
<comment type="caution">
    <text evidence="2">The sequence shown here is derived from an EMBL/GenBank/DDBJ whole genome shotgun (WGS) entry which is preliminary data.</text>
</comment>
<evidence type="ECO:0000313" key="2">
    <source>
        <dbReference type="EMBL" id="MFD2646438.1"/>
    </source>
</evidence>
<keyword evidence="1" id="KW-0812">Transmembrane</keyword>
<reference evidence="3" key="1">
    <citation type="journal article" date="2019" name="Int. J. Syst. Evol. Microbiol.">
        <title>The Global Catalogue of Microorganisms (GCM) 10K type strain sequencing project: providing services to taxonomists for standard genome sequencing and annotation.</title>
        <authorList>
            <consortium name="The Broad Institute Genomics Platform"/>
            <consortium name="The Broad Institute Genome Sequencing Center for Infectious Disease"/>
            <person name="Wu L."/>
            <person name="Ma J."/>
        </authorList>
    </citation>
    <scope>NUCLEOTIDE SEQUENCE [LARGE SCALE GENOMIC DNA]</scope>
    <source>
        <strain evidence="3">CCM 7427</strain>
    </source>
</reference>
<organism evidence="2 3">
    <name type="scientific">Devosia albogilva</name>
    <dbReference type="NCBI Taxonomy" id="429726"/>
    <lineage>
        <taxon>Bacteria</taxon>
        <taxon>Pseudomonadati</taxon>
        <taxon>Pseudomonadota</taxon>
        <taxon>Alphaproteobacteria</taxon>
        <taxon>Hyphomicrobiales</taxon>
        <taxon>Devosiaceae</taxon>
        <taxon>Devosia</taxon>
    </lineage>
</organism>
<gene>
    <name evidence="2" type="ORF">ACFSX5_01370</name>
</gene>
<keyword evidence="1" id="KW-1133">Transmembrane helix</keyword>
<proteinExistence type="predicted"/>
<keyword evidence="3" id="KW-1185">Reference proteome</keyword>
<sequence length="221" mass="23641">MASSTARAPNAPSAIGFNLAALSVMVLLAAVGLAYWVDGATREARTPGPVLNDDRLVTQTIAGQELSIPQSWFRNGQESRTGFASQIDLLVTLTPPEAEPIPVQVTLLPPSRARTSASLLDRVYLHQFGEETLSGVMGLVGKPVAGPGYRGETVWYDPLSPNPFVAKCLAPVEPEGAEQCVRTVYLPSGIAAVYTFSQPALAAWREFDSEMGRWLGRIGAM</sequence>